<keyword evidence="2" id="KW-0378">Hydrolase</keyword>
<feature type="domain" description="Cell wall hydrolase SleB" evidence="1">
    <location>
        <begin position="24"/>
        <end position="129"/>
    </location>
</feature>
<proteinExistence type="predicted"/>
<keyword evidence="3" id="KW-1185">Reference proteome</keyword>
<dbReference type="Proteomes" id="UP001225646">
    <property type="component" value="Unassembled WGS sequence"/>
</dbReference>
<dbReference type="InterPro" id="IPR042047">
    <property type="entry name" value="SleB_dom1"/>
</dbReference>
<organism evidence="2 3">
    <name type="scientific">Aeribacillus alveayuensis</name>
    <dbReference type="NCBI Taxonomy" id="279215"/>
    <lineage>
        <taxon>Bacteria</taxon>
        <taxon>Bacillati</taxon>
        <taxon>Bacillota</taxon>
        <taxon>Bacilli</taxon>
        <taxon>Bacillales</taxon>
        <taxon>Bacillaceae</taxon>
        <taxon>Aeribacillus</taxon>
    </lineage>
</organism>
<dbReference type="EMBL" id="JAUSTR010000005">
    <property type="protein sequence ID" value="MDQ0162663.1"/>
    <property type="molecule type" value="Genomic_DNA"/>
</dbReference>
<name>A0ABT9VNX8_9BACI</name>
<protein>
    <submittedName>
        <fullName evidence="2">N-acetylmuramoyl-L-alanine amidase</fullName>
        <ecNumber evidence="2">3.5.1.28</ecNumber>
    </submittedName>
</protein>
<evidence type="ECO:0000259" key="1">
    <source>
        <dbReference type="Pfam" id="PF07486"/>
    </source>
</evidence>
<dbReference type="Pfam" id="PF07486">
    <property type="entry name" value="Hydrolase_2"/>
    <property type="match status" value="1"/>
</dbReference>
<dbReference type="InterPro" id="IPR011105">
    <property type="entry name" value="Cell_wall_hydrolase_SleB"/>
</dbReference>
<comment type="caution">
    <text evidence="2">The sequence shown here is derived from an EMBL/GenBank/DDBJ whole genome shotgun (WGS) entry which is preliminary data.</text>
</comment>
<dbReference type="RefSeq" id="WP_044894325.1">
    <property type="nucleotide sequence ID" value="NZ_JAUSTR010000005.1"/>
</dbReference>
<dbReference type="Gene3D" id="1.10.10.2520">
    <property type="entry name" value="Cell wall hydrolase SleB, domain 1"/>
    <property type="match status" value="1"/>
</dbReference>
<accession>A0ABT9VNX8</accession>
<evidence type="ECO:0000313" key="3">
    <source>
        <dbReference type="Proteomes" id="UP001225646"/>
    </source>
</evidence>
<dbReference type="GO" id="GO:0008745">
    <property type="term" value="F:N-acetylmuramoyl-L-alanine amidase activity"/>
    <property type="evidence" value="ECO:0007669"/>
    <property type="project" value="UniProtKB-EC"/>
</dbReference>
<dbReference type="EC" id="3.5.1.28" evidence="2"/>
<gene>
    <name evidence="2" type="ORF">J2S06_001740</name>
</gene>
<sequence>MAVVPYNEEEVKLLARLIRAEAEGDGNLGMLLVGNVGINRVRADCLDFKDIRSIERMVFQSPGGFEAVQKGYFYQRARQNEINLARKVIAGNRYHPAEVALWFFKPVGDCPATWYNQYNSGRYKSHCFYFPVYSVCPSVY</sequence>
<evidence type="ECO:0000313" key="2">
    <source>
        <dbReference type="EMBL" id="MDQ0162663.1"/>
    </source>
</evidence>
<reference evidence="2 3" key="1">
    <citation type="submission" date="2023-07" db="EMBL/GenBank/DDBJ databases">
        <title>Genomic Encyclopedia of Type Strains, Phase IV (KMG-IV): sequencing the most valuable type-strain genomes for metagenomic binning, comparative biology and taxonomic classification.</title>
        <authorList>
            <person name="Goeker M."/>
        </authorList>
    </citation>
    <scope>NUCLEOTIDE SEQUENCE [LARGE SCALE GENOMIC DNA]</scope>
    <source>
        <strain evidence="2 3">DSM 19092</strain>
    </source>
</reference>